<organism evidence="6 7">
    <name type="scientific">Capsaspora owczarzaki (strain ATCC 30864)</name>
    <dbReference type="NCBI Taxonomy" id="595528"/>
    <lineage>
        <taxon>Eukaryota</taxon>
        <taxon>Filasterea</taxon>
        <taxon>Capsaspora</taxon>
    </lineage>
</organism>
<dbReference type="GO" id="GO:0002181">
    <property type="term" value="P:cytoplasmic translation"/>
    <property type="evidence" value="ECO:0007669"/>
    <property type="project" value="TreeGrafter"/>
</dbReference>
<dbReference type="GO" id="GO:1990904">
    <property type="term" value="C:ribonucleoprotein complex"/>
    <property type="evidence" value="ECO:0007669"/>
    <property type="project" value="UniProtKB-KW"/>
</dbReference>
<name>A0A0D2U2R6_CAPO3</name>
<dbReference type="GO" id="GO:0003735">
    <property type="term" value="F:structural constituent of ribosome"/>
    <property type="evidence" value="ECO:0007669"/>
    <property type="project" value="InterPro"/>
</dbReference>
<evidence type="ECO:0000256" key="5">
    <source>
        <dbReference type="ARBA" id="ARBA00041214"/>
    </source>
</evidence>
<dbReference type="OMA" id="YQLRFYN"/>
<keyword evidence="3" id="KW-0687">Ribonucleoprotein</keyword>
<gene>
    <name evidence="6" type="ORF">CAOG_000943</name>
</gene>
<dbReference type="Gene3D" id="3.30.1360.210">
    <property type="match status" value="1"/>
</dbReference>
<dbReference type="PANTHER" id="PTHR10064">
    <property type="entry name" value="60S RIBOSOMAL PROTEIN L22"/>
    <property type="match status" value="1"/>
</dbReference>
<dbReference type="InParanoid" id="A0A0D2U2R6"/>
<proteinExistence type="inferred from homology"/>
<dbReference type="EMBL" id="KE346360">
    <property type="protein sequence ID" value="KJE89481.1"/>
    <property type="molecule type" value="Genomic_DNA"/>
</dbReference>
<accession>A0A0D2U2R6</accession>
<keyword evidence="7" id="KW-1185">Reference proteome</keyword>
<reference evidence="7" key="1">
    <citation type="submission" date="2011-02" db="EMBL/GenBank/DDBJ databases">
        <title>The Genome Sequence of Capsaspora owczarzaki ATCC 30864.</title>
        <authorList>
            <person name="Russ C."/>
            <person name="Cuomo C."/>
            <person name="Burger G."/>
            <person name="Gray M.W."/>
            <person name="Holland P.W.H."/>
            <person name="King N."/>
            <person name="Lang F.B.F."/>
            <person name="Roger A.J."/>
            <person name="Ruiz-Trillo I."/>
            <person name="Young S.K."/>
            <person name="Zeng Q."/>
            <person name="Gargeya S."/>
            <person name="Alvarado L."/>
            <person name="Berlin A."/>
            <person name="Chapman S.B."/>
            <person name="Chen Z."/>
            <person name="Freedman E."/>
            <person name="Gellesch M."/>
            <person name="Goldberg J."/>
            <person name="Griggs A."/>
            <person name="Gujja S."/>
            <person name="Heilman E."/>
            <person name="Heiman D."/>
            <person name="Howarth C."/>
            <person name="Mehta T."/>
            <person name="Neiman D."/>
            <person name="Pearson M."/>
            <person name="Roberts A."/>
            <person name="Saif S."/>
            <person name="Shea T."/>
            <person name="Shenoy N."/>
            <person name="Sisk P."/>
            <person name="Stolte C."/>
            <person name="Sykes S."/>
            <person name="White J."/>
            <person name="Yandava C."/>
            <person name="Haas B."/>
            <person name="Nusbaum C."/>
            <person name="Birren B."/>
        </authorList>
    </citation>
    <scope>NUCLEOTIDE SEQUENCE</scope>
    <source>
        <strain evidence="7">ATCC 30864</strain>
    </source>
</reference>
<dbReference type="STRING" id="595528.A0A0D2U2R6"/>
<dbReference type="InterPro" id="IPR038526">
    <property type="entry name" value="Ribosomal_eL22_sf"/>
</dbReference>
<sequence length="142" mass="15826">MSAAAASTPVAASAAAPKVKTVAPKRIGKVQKKKPQRFIVDCSHPVEDAIIKIAELEKFFHDRIKVEGKINNLGRHIAITTDASKVTVTANDIPLSKRYLKYLTNKFLKKSQLRDYLHVVSTSPTTYELRYFKIAADEEADE</sequence>
<dbReference type="OrthoDB" id="10259820at2759"/>
<dbReference type="PhylomeDB" id="A0A0D2U2R6"/>
<evidence type="ECO:0000256" key="2">
    <source>
        <dbReference type="ARBA" id="ARBA00022980"/>
    </source>
</evidence>
<dbReference type="FunFam" id="3.30.1360.210:FF:000001">
    <property type="entry name" value="60S ribosomal protein L22 1"/>
    <property type="match status" value="1"/>
</dbReference>
<evidence type="ECO:0000313" key="7">
    <source>
        <dbReference type="Proteomes" id="UP000008743"/>
    </source>
</evidence>
<comment type="similarity">
    <text evidence="1">Belongs to the eukaryotic ribosomal protein eL22 family.</text>
</comment>
<dbReference type="Proteomes" id="UP000008743">
    <property type="component" value="Unassembled WGS sequence"/>
</dbReference>
<protein>
    <recommendedName>
        <fullName evidence="4">Large ribosomal subunit protein eL22</fullName>
    </recommendedName>
    <alternativeName>
        <fullName evidence="5">60S ribosomal protein L22</fullName>
    </alternativeName>
</protein>
<dbReference type="GO" id="GO:0005840">
    <property type="term" value="C:ribosome"/>
    <property type="evidence" value="ECO:0007669"/>
    <property type="project" value="UniProtKB-KW"/>
</dbReference>
<evidence type="ECO:0000256" key="3">
    <source>
        <dbReference type="ARBA" id="ARBA00023274"/>
    </source>
</evidence>
<dbReference type="AlphaFoldDB" id="A0A0D2U2R6"/>
<keyword evidence="2 6" id="KW-0689">Ribosomal protein</keyword>
<dbReference type="GO" id="GO:0003723">
    <property type="term" value="F:RNA binding"/>
    <property type="evidence" value="ECO:0007669"/>
    <property type="project" value="TreeGrafter"/>
</dbReference>
<evidence type="ECO:0000256" key="1">
    <source>
        <dbReference type="ARBA" id="ARBA00007817"/>
    </source>
</evidence>
<dbReference type="Pfam" id="PF01776">
    <property type="entry name" value="Ribosomal_L22e"/>
    <property type="match status" value="1"/>
</dbReference>
<evidence type="ECO:0000256" key="4">
    <source>
        <dbReference type="ARBA" id="ARBA00040613"/>
    </source>
</evidence>
<dbReference type="RefSeq" id="XP_004365814.1">
    <property type="nucleotide sequence ID" value="XM_004365757.2"/>
</dbReference>
<dbReference type="InterPro" id="IPR002671">
    <property type="entry name" value="Ribosomal_eL22"/>
</dbReference>
<dbReference type="PANTHER" id="PTHR10064:SF0">
    <property type="entry name" value="FI24544P1-RELATED"/>
    <property type="match status" value="1"/>
</dbReference>
<evidence type="ECO:0000313" key="6">
    <source>
        <dbReference type="EMBL" id="KJE89481.1"/>
    </source>
</evidence>
<dbReference type="eggNOG" id="KOG3434">
    <property type="taxonomic scope" value="Eukaryota"/>
</dbReference>
<dbReference type="GO" id="GO:0005737">
    <property type="term" value="C:cytoplasm"/>
    <property type="evidence" value="ECO:0007669"/>
    <property type="project" value="UniProtKB-ARBA"/>
</dbReference>
<dbReference type="FunCoup" id="A0A0D2U2R6">
    <property type="interactions" value="282"/>
</dbReference>